<gene>
    <name evidence="2" type="ORF">SAMN05421810_106204</name>
</gene>
<accession>A0A1I5XQL7</accession>
<keyword evidence="3" id="KW-1185">Reference proteome</keyword>
<name>A0A1I5XQL7_9PSEU</name>
<reference evidence="3" key="1">
    <citation type="submission" date="2016-10" db="EMBL/GenBank/DDBJ databases">
        <authorList>
            <person name="Varghese N."/>
            <person name="Submissions S."/>
        </authorList>
    </citation>
    <scope>NUCLEOTIDE SEQUENCE [LARGE SCALE GENOMIC DNA]</scope>
    <source>
        <strain evidence="3">CGMCC 4.5579</strain>
    </source>
</reference>
<evidence type="ECO:0000313" key="2">
    <source>
        <dbReference type="EMBL" id="SFQ34244.1"/>
    </source>
</evidence>
<sequence>MVTVDLPSWAPVALSLASIAVVAAALVVVIRMWRNNRDR</sequence>
<evidence type="ECO:0000313" key="3">
    <source>
        <dbReference type="Proteomes" id="UP000198727"/>
    </source>
</evidence>
<organism evidence="2 3">
    <name type="scientific">Amycolatopsis arida</name>
    <dbReference type="NCBI Taxonomy" id="587909"/>
    <lineage>
        <taxon>Bacteria</taxon>
        <taxon>Bacillati</taxon>
        <taxon>Actinomycetota</taxon>
        <taxon>Actinomycetes</taxon>
        <taxon>Pseudonocardiales</taxon>
        <taxon>Pseudonocardiaceae</taxon>
        <taxon>Amycolatopsis</taxon>
    </lineage>
</organism>
<dbReference type="Proteomes" id="UP000198727">
    <property type="component" value="Unassembled WGS sequence"/>
</dbReference>
<protein>
    <submittedName>
        <fullName evidence="2">Uncharacterized protein</fullName>
    </submittedName>
</protein>
<keyword evidence="1" id="KW-1133">Transmembrane helix</keyword>
<evidence type="ECO:0000256" key="1">
    <source>
        <dbReference type="SAM" id="Phobius"/>
    </source>
</evidence>
<dbReference type="AlphaFoldDB" id="A0A1I5XQL7"/>
<dbReference type="EMBL" id="FOWW01000006">
    <property type="protein sequence ID" value="SFQ34244.1"/>
    <property type="molecule type" value="Genomic_DNA"/>
</dbReference>
<keyword evidence="1" id="KW-0472">Membrane</keyword>
<proteinExistence type="predicted"/>
<feature type="transmembrane region" description="Helical" evidence="1">
    <location>
        <begin position="12"/>
        <end position="33"/>
    </location>
</feature>
<keyword evidence="1" id="KW-0812">Transmembrane</keyword>